<reference evidence="1 2" key="1">
    <citation type="journal article" date="2010" name="Nature">
        <title>Genome sequencing and analysis of the model grass Brachypodium distachyon.</title>
        <authorList>
            <consortium name="International Brachypodium Initiative"/>
        </authorList>
    </citation>
    <scope>NUCLEOTIDE SEQUENCE [LARGE SCALE GENOMIC DNA]</scope>
    <source>
        <strain evidence="1 2">Bd21</strain>
    </source>
</reference>
<dbReference type="EMBL" id="CM000881">
    <property type="protein sequence ID" value="PNT71539.1"/>
    <property type="molecule type" value="Genomic_DNA"/>
</dbReference>
<evidence type="ECO:0000313" key="1">
    <source>
        <dbReference type="EMBL" id="PNT71539.1"/>
    </source>
</evidence>
<name>A0A2K2DB88_BRADI</name>
<reference evidence="2" key="3">
    <citation type="submission" date="2018-08" db="UniProtKB">
        <authorList>
            <consortium name="EnsemblPlants"/>
        </authorList>
    </citation>
    <scope>IDENTIFICATION</scope>
    <source>
        <strain evidence="2">cv. Bd21</strain>
    </source>
</reference>
<organism evidence="1">
    <name type="scientific">Brachypodium distachyon</name>
    <name type="common">Purple false brome</name>
    <name type="synonym">Trachynia distachya</name>
    <dbReference type="NCBI Taxonomy" id="15368"/>
    <lineage>
        <taxon>Eukaryota</taxon>
        <taxon>Viridiplantae</taxon>
        <taxon>Streptophyta</taxon>
        <taxon>Embryophyta</taxon>
        <taxon>Tracheophyta</taxon>
        <taxon>Spermatophyta</taxon>
        <taxon>Magnoliopsida</taxon>
        <taxon>Liliopsida</taxon>
        <taxon>Poales</taxon>
        <taxon>Poaceae</taxon>
        <taxon>BOP clade</taxon>
        <taxon>Pooideae</taxon>
        <taxon>Stipodae</taxon>
        <taxon>Brachypodieae</taxon>
        <taxon>Brachypodium</taxon>
    </lineage>
</organism>
<accession>A0A2K2DB88</accession>
<evidence type="ECO:0000313" key="2">
    <source>
        <dbReference type="EnsemblPlants" id="PNT71539"/>
    </source>
</evidence>
<dbReference type="Gramene" id="PNT71539">
    <property type="protein sequence ID" value="PNT71539"/>
    <property type="gene ID" value="BRADI_2g30805v3"/>
</dbReference>
<dbReference type="InParanoid" id="A0A2K2DB88"/>
<evidence type="ECO:0000313" key="3">
    <source>
        <dbReference type="Proteomes" id="UP000008810"/>
    </source>
</evidence>
<protein>
    <submittedName>
        <fullName evidence="1 2">Uncharacterized protein</fullName>
    </submittedName>
</protein>
<reference evidence="1" key="2">
    <citation type="submission" date="2017-06" db="EMBL/GenBank/DDBJ databases">
        <title>WGS assembly of Brachypodium distachyon.</title>
        <authorList>
            <consortium name="The International Brachypodium Initiative"/>
            <person name="Lucas S."/>
            <person name="Harmon-Smith M."/>
            <person name="Lail K."/>
            <person name="Tice H."/>
            <person name="Grimwood J."/>
            <person name="Bruce D."/>
            <person name="Barry K."/>
            <person name="Shu S."/>
            <person name="Lindquist E."/>
            <person name="Wang M."/>
            <person name="Pitluck S."/>
            <person name="Vogel J.P."/>
            <person name="Garvin D.F."/>
            <person name="Mockler T.C."/>
            <person name="Schmutz J."/>
            <person name="Rokhsar D."/>
            <person name="Bevan M.W."/>
        </authorList>
    </citation>
    <scope>NUCLEOTIDE SEQUENCE</scope>
    <source>
        <strain evidence="1">Bd21</strain>
    </source>
</reference>
<proteinExistence type="predicted"/>
<keyword evidence="3" id="KW-1185">Reference proteome</keyword>
<dbReference type="EnsemblPlants" id="PNT71539">
    <property type="protein sequence ID" value="PNT71539"/>
    <property type="gene ID" value="BRADI_2g30805v3"/>
</dbReference>
<gene>
    <name evidence="1" type="ORF">BRADI_2g30805v3</name>
</gene>
<sequence length="90" mass="10082">MGEETSCQHTRIRRSIIAGIFLIMIRLSSLPQNRGTETLGIFGQGSRARRFRPTRSVESALSALGLPQYLSFGRCKLDGGVHVRWWIAAH</sequence>
<dbReference type="Proteomes" id="UP000008810">
    <property type="component" value="Chromosome 2"/>
</dbReference>
<dbReference type="AlphaFoldDB" id="A0A2K2DB88"/>